<dbReference type="EMBL" id="HBHJ01026982">
    <property type="protein sequence ID" value="CAD9706852.1"/>
    <property type="molecule type" value="Transcribed_RNA"/>
</dbReference>
<reference evidence="4" key="1">
    <citation type="submission" date="2021-01" db="EMBL/GenBank/DDBJ databases">
        <authorList>
            <person name="Corre E."/>
            <person name="Pelletier E."/>
            <person name="Niang G."/>
            <person name="Scheremetjew M."/>
            <person name="Finn R."/>
            <person name="Kale V."/>
            <person name="Holt S."/>
            <person name="Cochrane G."/>
            <person name="Meng A."/>
            <person name="Brown T."/>
            <person name="Cohen L."/>
        </authorList>
    </citation>
    <scope>NUCLEOTIDE SEQUENCE</scope>
    <source>
        <strain evidence="4">CCMP1243</strain>
    </source>
</reference>
<evidence type="ECO:0000256" key="1">
    <source>
        <dbReference type="ARBA" id="ARBA00022801"/>
    </source>
</evidence>
<dbReference type="Pfam" id="PF00293">
    <property type="entry name" value="NUDIX"/>
    <property type="match status" value="1"/>
</dbReference>
<dbReference type="InterPro" id="IPR015797">
    <property type="entry name" value="NUDIX_hydrolase-like_dom_sf"/>
</dbReference>
<accession>A0A7S2SQG1</accession>
<sequence>MTTPWRRRPAVQFRVFFVCDSDEPLLREFTPEHADPEVRTDMYYAVDEGVGLKERGIEEIGPAAELSSSHKFASSGPLELKLRQEIDELFFEKWKKHVVADWEAAGTKLRETGRLLFTATPQVTLRKTRRKVSLGAVDVEETRVQALEKGGAVDREWRSLAVEGKRQVARPLRQKILKLAEAHAVDDTFMTCGYPEFVLFLSEEVFTSPDQDICRHRRSTAAKRSHSVAGSIASDELGFRPTVATHCFSLVVCRHPATGKVLAVEELDGRGWWLPGGHLDAGETFAEAALRQTEEETGLRVDLKGILAVEHSLITMDSARMRLVYLAEPSPGSERTAPKILADEFSERAAWLDVDDMQQLANKGDLRGAELLSWAKFLQDGGQAAPVPLLQEEQSGPNSQLLPAMMGGAGAAAEPDADLIHALHIQDAKTRIARVRRALLAGARPDAVCPSTKAPALHVAIQANDQECVRLLLFAGAQVSSKSAEGKTALGVAHTTACHPAILDLLHVHLGDALRRSDGGEPSEGIPCLPNGFL</sequence>
<dbReference type="GO" id="GO:0006754">
    <property type="term" value="P:ATP biosynthetic process"/>
    <property type="evidence" value="ECO:0007669"/>
    <property type="project" value="TreeGrafter"/>
</dbReference>
<feature type="domain" description="Nudix hydrolase" evidence="3">
    <location>
        <begin position="243"/>
        <end position="374"/>
    </location>
</feature>
<dbReference type="Gene3D" id="3.90.79.10">
    <property type="entry name" value="Nucleoside Triphosphate Pyrophosphohydrolase"/>
    <property type="match status" value="1"/>
</dbReference>
<proteinExistence type="predicted"/>
<dbReference type="PRINTS" id="PR00502">
    <property type="entry name" value="NUDIXFAMILY"/>
</dbReference>
<dbReference type="InterPro" id="IPR000086">
    <property type="entry name" value="NUDIX_hydrolase_dom"/>
</dbReference>
<dbReference type="SUPFAM" id="SSF55811">
    <property type="entry name" value="Nudix"/>
    <property type="match status" value="1"/>
</dbReference>
<dbReference type="SUPFAM" id="SSF48403">
    <property type="entry name" value="Ankyrin repeat"/>
    <property type="match status" value="1"/>
</dbReference>
<name>A0A7S2SQG1_9STRA</name>
<dbReference type="InterPro" id="IPR002110">
    <property type="entry name" value="Ankyrin_rpt"/>
</dbReference>
<evidence type="ECO:0000313" key="4">
    <source>
        <dbReference type="EMBL" id="CAD9706852.1"/>
    </source>
</evidence>
<organism evidence="4">
    <name type="scientific">Rhizochromulina marina</name>
    <dbReference type="NCBI Taxonomy" id="1034831"/>
    <lineage>
        <taxon>Eukaryota</taxon>
        <taxon>Sar</taxon>
        <taxon>Stramenopiles</taxon>
        <taxon>Ochrophyta</taxon>
        <taxon>Dictyochophyceae</taxon>
        <taxon>Rhizochromulinales</taxon>
        <taxon>Rhizochromulina</taxon>
    </lineage>
</organism>
<evidence type="ECO:0000256" key="2">
    <source>
        <dbReference type="PROSITE-ProRule" id="PRU00023"/>
    </source>
</evidence>
<keyword evidence="1" id="KW-0378">Hydrolase</keyword>
<dbReference type="GO" id="GO:0004081">
    <property type="term" value="F:bis(5'-nucleosyl)-tetraphosphatase (asymmetrical) activity"/>
    <property type="evidence" value="ECO:0007669"/>
    <property type="project" value="TreeGrafter"/>
</dbReference>
<evidence type="ECO:0000259" key="3">
    <source>
        <dbReference type="PROSITE" id="PS51462"/>
    </source>
</evidence>
<dbReference type="Gene3D" id="1.25.40.20">
    <property type="entry name" value="Ankyrin repeat-containing domain"/>
    <property type="match status" value="1"/>
</dbReference>
<feature type="repeat" description="ANK" evidence="2">
    <location>
        <begin position="452"/>
        <end position="484"/>
    </location>
</feature>
<protein>
    <recommendedName>
        <fullName evidence="3">Nudix hydrolase domain-containing protein</fullName>
    </recommendedName>
</protein>
<gene>
    <name evidence="4" type="ORF">RMAR1173_LOCUS17843</name>
</gene>
<dbReference type="PROSITE" id="PS51462">
    <property type="entry name" value="NUDIX"/>
    <property type="match status" value="1"/>
</dbReference>
<keyword evidence="2" id="KW-0040">ANK repeat</keyword>
<dbReference type="InterPro" id="IPR051325">
    <property type="entry name" value="Nudix_hydrolase_domain"/>
</dbReference>
<dbReference type="InterPro" id="IPR036770">
    <property type="entry name" value="Ankyrin_rpt-contain_sf"/>
</dbReference>
<dbReference type="PANTHER" id="PTHR21340:SF0">
    <property type="entry name" value="BIS(5'-NUCLEOSYL)-TETRAPHOSPHATASE [ASYMMETRICAL]"/>
    <property type="match status" value="1"/>
</dbReference>
<dbReference type="PROSITE" id="PS50088">
    <property type="entry name" value="ANK_REPEAT"/>
    <property type="match status" value="1"/>
</dbReference>
<dbReference type="PANTHER" id="PTHR21340">
    <property type="entry name" value="DIADENOSINE 5,5-P1,P4-TETRAPHOSPHATE PYROPHOSPHOHYDROLASE MUTT"/>
    <property type="match status" value="1"/>
</dbReference>
<dbReference type="InterPro" id="IPR020476">
    <property type="entry name" value="Nudix_hydrolase"/>
</dbReference>
<dbReference type="AlphaFoldDB" id="A0A7S2SQG1"/>
<dbReference type="GO" id="GO:0006167">
    <property type="term" value="P:AMP biosynthetic process"/>
    <property type="evidence" value="ECO:0007669"/>
    <property type="project" value="TreeGrafter"/>
</dbReference>